<reference evidence="1" key="1">
    <citation type="submission" date="2018-05" db="EMBL/GenBank/DDBJ databases">
        <authorList>
            <person name="Lanie J.A."/>
            <person name="Ng W.-L."/>
            <person name="Kazmierczak K.M."/>
            <person name="Andrzejewski T.M."/>
            <person name="Davidsen T.M."/>
            <person name="Wayne K.J."/>
            <person name="Tettelin H."/>
            <person name="Glass J.I."/>
            <person name="Rusch D."/>
            <person name="Podicherti R."/>
            <person name="Tsui H.-C.T."/>
            <person name="Winkler M.E."/>
        </authorList>
    </citation>
    <scope>NUCLEOTIDE SEQUENCE</scope>
</reference>
<protein>
    <submittedName>
        <fullName evidence="1">Uncharacterized protein</fullName>
    </submittedName>
</protein>
<proteinExistence type="predicted"/>
<dbReference type="EMBL" id="UINC01021542">
    <property type="protein sequence ID" value="SVA89312.1"/>
    <property type="molecule type" value="Genomic_DNA"/>
</dbReference>
<sequence>MSINKNPRYWAGLIVYLIKEFILTAPSS</sequence>
<feature type="non-terminal residue" evidence="1">
    <location>
        <position position="28"/>
    </location>
</feature>
<name>A0A381ZKF2_9ZZZZ</name>
<accession>A0A381ZKF2</accession>
<evidence type="ECO:0000313" key="1">
    <source>
        <dbReference type="EMBL" id="SVA89312.1"/>
    </source>
</evidence>
<gene>
    <name evidence="1" type="ORF">METZ01_LOCUS142166</name>
</gene>
<organism evidence="1">
    <name type="scientific">marine metagenome</name>
    <dbReference type="NCBI Taxonomy" id="408172"/>
    <lineage>
        <taxon>unclassified sequences</taxon>
        <taxon>metagenomes</taxon>
        <taxon>ecological metagenomes</taxon>
    </lineage>
</organism>
<dbReference type="AlphaFoldDB" id="A0A381ZKF2"/>